<organism evidence="2 3">
    <name type="scientific">Artemia franciscana</name>
    <name type="common">Brine shrimp</name>
    <name type="synonym">Artemia sanfranciscana</name>
    <dbReference type="NCBI Taxonomy" id="6661"/>
    <lineage>
        <taxon>Eukaryota</taxon>
        <taxon>Metazoa</taxon>
        <taxon>Ecdysozoa</taxon>
        <taxon>Arthropoda</taxon>
        <taxon>Crustacea</taxon>
        <taxon>Branchiopoda</taxon>
        <taxon>Anostraca</taxon>
        <taxon>Artemiidae</taxon>
        <taxon>Artemia</taxon>
    </lineage>
</organism>
<evidence type="ECO:0000313" key="3">
    <source>
        <dbReference type="Proteomes" id="UP001187531"/>
    </source>
</evidence>
<gene>
    <name evidence="2" type="ORF">QYM36_008130</name>
</gene>
<evidence type="ECO:0000256" key="1">
    <source>
        <dbReference type="SAM" id="MobiDB-lite"/>
    </source>
</evidence>
<dbReference type="EMBL" id="JAVRJZ010000001">
    <property type="protein sequence ID" value="KAK2727536.1"/>
    <property type="molecule type" value="Genomic_DNA"/>
</dbReference>
<comment type="caution">
    <text evidence="2">The sequence shown here is derived from an EMBL/GenBank/DDBJ whole genome shotgun (WGS) entry which is preliminary data.</text>
</comment>
<keyword evidence="3" id="KW-1185">Reference proteome</keyword>
<reference evidence="2" key="1">
    <citation type="submission" date="2023-07" db="EMBL/GenBank/DDBJ databases">
        <title>Chromosome-level genome assembly of Artemia franciscana.</title>
        <authorList>
            <person name="Jo E."/>
        </authorList>
    </citation>
    <scope>NUCLEOTIDE SEQUENCE</scope>
    <source>
        <tissue evidence="2">Whole body</tissue>
    </source>
</reference>
<evidence type="ECO:0000313" key="2">
    <source>
        <dbReference type="EMBL" id="KAK2727536.1"/>
    </source>
</evidence>
<dbReference type="AlphaFoldDB" id="A0AA88III0"/>
<dbReference type="Proteomes" id="UP001187531">
    <property type="component" value="Unassembled WGS sequence"/>
</dbReference>
<accession>A0AA88III0</accession>
<protein>
    <submittedName>
        <fullName evidence="2">Uncharacterized protein</fullName>
    </submittedName>
</protein>
<sequence length="273" mass="31081">MVITRCKIRTVLTLVNSLPDKGEKVRESVKRIAELIGKKNRTVDSTVGSLLEKLTIGPRTTLEEEVQSVEWKGRNISKTMLDSDDDSDADEKYAIGILASTAIPQKIIKQKREEKPLISKEEVARLENMSLKTYEAKIIELKKRADALEKQKLRKKFHPHRNLKSAYVPQNESDTEKSKPSWREDESAISPPTFSKYCSGGVAFSLEEALILEKSQQQKYKELMMQQAMARITFGPGVPVVEKENDSWSDEYDEVYDDEDDDKAGTVTFSFKE</sequence>
<proteinExistence type="predicted"/>
<feature type="region of interest" description="Disordered" evidence="1">
    <location>
        <begin position="159"/>
        <end position="188"/>
    </location>
</feature>
<feature type="compositionally biased region" description="Basic and acidic residues" evidence="1">
    <location>
        <begin position="174"/>
        <end position="186"/>
    </location>
</feature>
<name>A0AA88III0_ARTSF</name>